<sequence>MGSHCMCSSQCPTTTNVEEILTQTFILPPLNKAKIMGRCSLFAELFKFEITSTETVADLDVIALIDFKDVFVAKKTTTHNCIIAGLEQ</sequence>
<protein>
    <submittedName>
        <fullName evidence="1">Uncharacterized protein</fullName>
    </submittedName>
</protein>
<dbReference type="AlphaFoldDB" id="A0A8X6HY63"/>
<keyword evidence="2" id="KW-1185">Reference proteome</keyword>
<gene>
    <name evidence="1" type="ORF">TNCT_523571</name>
</gene>
<reference evidence="1" key="1">
    <citation type="submission" date="2020-07" db="EMBL/GenBank/DDBJ databases">
        <title>Multicomponent nature underlies the extraordinary mechanical properties of spider dragline silk.</title>
        <authorList>
            <person name="Kono N."/>
            <person name="Nakamura H."/>
            <person name="Mori M."/>
            <person name="Yoshida Y."/>
            <person name="Ohtoshi R."/>
            <person name="Malay A.D."/>
            <person name="Moran D.A.P."/>
            <person name="Tomita M."/>
            <person name="Numata K."/>
            <person name="Arakawa K."/>
        </authorList>
    </citation>
    <scope>NUCLEOTIDE SEQUENCE</scope>
</reference>
<dbReference type="Proteomes" id="UP000887116">
    <property type="component" value="Unassembled WGS sequence"/>
</dbReference>
<comment type="caution">
    <text evidence="1">The sequence shown here is derived from an EMBL/GenBank/DDBJ whole genome shotgun (WGS) entry which is preliminary data.</text>
</comment>
<name>A0A8X6HY63_TRICU</name>
<proteinExistence type="predicted"/>
<evidence type="ECO:0000313" key="1">
    <source>
        <dbReference type="EMBL" id="GFR32132.1"/>
    </source>
</evidence>
<organism evidence="1 2">
    <name type="scientific">Trichonephila clavata</name>
    <name type="common">Joro spider</name>
    <name type="synonym">Nephila clavata</name>
    <dbReference type="NCBI Taxonomy" id="2740835"/>
    <lineage>
        <taxon>Eukaryota</taxon>
        <taxon>Metazoa</taxon>
        <taxon>Ecdysozoa</taxon>
        <taxon>Arthropoda</taxon>
        <taxon>Chelicerata</taxon>
        <taxon>Arachnida</taxon>
        <taxon>Araneae</taxon>
        <taxon>Araneomorphae</taxon>
        <taxon>Entelegynae</taxon>
        <taxon>Araneoidea</taxon>
        <taxon>Nephilidae</taxon>
        <taxon>Trichonephila</taxon>
    </lineage>
</organism>
<evidence type="ECO:0000313" key="2">
    <source>
        <dbReference type="Proteomes" id="UP000887116"/>
    </source>
</evidence>
<dbReference type="EMBL" id="BMAO01019683">
    <property type="protein sequence ID" value="GFR32132.1"/>
    <property type="molecule type" value="Genomic_DNA"/>
</dbReference>
<accession>A0A8X6HY63</accession>